<dbReference type="CDD" id="cd04502">
    <property type="entry name" value="SGNH_hydrolase_like_7"/>
    <property type="match status" value="1"/>
</dbReference>
<dbReference type="PANTHER" id="PTHR30383">
    <property type="entry name" value="THIOESTERASE 1/PROTEASE 1/LYSOPHOSPHOLIPASE L1"/>
    <property type="match status" value="1"/>
</dbReference>
<feature type="chain" id="PRO_5017700037" description="SGNH hydrolase-type esterase domain-containing protein" evidence="1">
    <location>
        <begin position="25"/>
        <end position="227"/>
    </location>
</feature>
<organism evidence="3 4">
    <name type="scientific">Gimesia maris</name>
    <dbReference type="NCBI Taxonomy" id="122"/>
    <lineage>
        <taxon>Bacteria</taxon>
        <taxon>Pseudomonadati</taxon>
        <taxon>Planctomycetota</taxon>
        <taxon>Planctomycetia</taxon>
        <taxon>Planctomycetales</taxon>
        <taxon>Planctomycetaceae</taxon>
        <taxon>Gimesia</taxon>
    </lineage>
</organism>
<keyword evidence="1" id="KW-0732">Signal</keyword>
<proteinExistence type="predicted"/>
<dbReference type="SUPFAM" id="SSF52266">
    <property type="entry name" value="SGNH hydrolase"/>
    <property type="match status" value="1"/>
</dbReference>
<dbReference type="InterPro" id="IPR051532">
    <property type="entry name" value="Ester_Hydrolysis_Enzymes"/>
</dbReference>
<dbReference type="Proteomes" id="UP000263642">
    <property type="component" value="Unassembled WGS sequence"/>
</dbReference>
<gene>
    <name evidence="3" type="ORF">DIT97_24495</name>
</gene>
<sequence length="227" mass="26000">MNLNLFSRTMALALLTLLTVSTHAAEKTEHNFERWEKSISQFEKQDQDQGIKKGGNLFVGSSSIRMWDLDKYFPEQHVLNRGFGGSEIVDSTHFADRIIIKHEPEVIFLYAGDNDLARKKTAEEVAKDFKKFVAKVHKSLPETRIVFIAIKPSLSRWKLADTIQQANKLIAAQCAKNDLLEFADVWEPMLGEDGKPRPELFKSDGLHMEHPGYLIWKKAVQPYMVQK</sequence>
<evidence type="ECO:0000313" key="3">
    <source>
        <dbReference type="EMBL" id="HCO26030.1"/>
    </source>
</evidence>
<protein>
    <recommendedName>
        <fullName evidence="2">SGNH hydrolase-type esterase domain-containing protein</fullName>
    </recommendedName>
</protein>
<name>A0A3D3REJ9_9PLAN</name>
<feature type="domain" description="SGNH hydrolase-type esterase" evidence="2">
    <location>
        <begin position="69"/>
        <end position="213"/>
    </location>
</feature>
<dbReference type="PANTHER" id="PTHR30383:SF5">
    <property type="entry name" value="SGNH HYDROLASE-TYPE ESTERASE DOMAIN-CONTAINING PROTEIN"/>
    <property type="match status" value="1"/>
</dbReference>
<dbReference type="InterPro" id="IPR013830">
    <property type="entry name" value="SGNH_hydro"/>
</dbReference>
<evidence type="ECO:0000256" key="1">
    <source>
        <dbReference type="SAM" id="SignalP"/>
    </source>
</evidence>
<dbReference type="AlphaFoldDB" id="A0A3D3REJ9"/>
<evidence type="ECO:0000313" key="4">
    <source>
        <dbReference type="Proteomes" id="UP000263642"/>
    </source>
</evidence>
<feature type="signal peptide" evidence="1">
    <location>
        <begin position="1"/>
        <end position="24"/>
    </location>
</feature>
<dbReference type="RefSeq" id="WP_278445113.1">
    <property type="nucleotide sequence ID" value="NZ_CAXBMG010000034.1"/>
</dbReference>
<dbReference type="EMBL" id="DQAY01000148">
    <property type="protein sequence ID" value="HCO26030.1"/>
    <property type="molecule type" value="Genomic_DNA"/>
</dbReference>
<dbReference type="InterPro" id="IPR036514">
    <property type="entry name" value="SGNH_hydro_sf"/>
</dbReference>
<comment type="caution">
    <text evidence="3">The sequence shown here is derived from an EMBL/GenBank/DDBJ whole genome shotgun (WGS) entry which is preliminary data.</text>
</comment>
<dbReference type="Gene3D" id="3.40.50.1110">
    <property type="entry name" value="SGNH hydrolase"/>
    <property type="match status" value="1"/>
</dbReference>
<reference evidence="3 4" key="1">
    <citation type="journal article" date="2018" name="Nat. Biotechnol.">
        <title>A standardized bacterial taxonomy based on genome phylogeny substantially revises the tree of life.</title>
        <authorList>
            <person name="Parks D.H."/>
            <person name="Chuvochina M."/>
            <person name="Waite D.W."/>
            <person name="Rinke C."/>
            <person name="Skarshewski A."/>
            <person name="Chaumeil P.A."/>
            <person name="Hugenholtz P."/>
        </authorList>
    </citation>
    <scope>NUCLEOTIDE SEQUENCE [LARGE SCALE GENOMIC DNA]</scope>
    <source>
        <strain evidence="3">UBA9375</strain>
    </source>
</reference>
<accession>A0A3D3REJ9</accession>
<evidence type="ECO:0000259" key="2">
    <source>
        <dbReference type="Pfam" id="PF13472"/>
    </source>
</evidence>
<dbReference type="GO" id="GO:0004622">
    <property type="term" value="F:phosphatidylcholine lysophospholipase activity"/>
    <property type="evidence" value="ECO:0007669"/>
    <property type="project" value="TreeGrafter"/>
</dbReference>
<dbReference type="Pfam" id="PF13472">
    <property type="entry name" value="Lipase_GDSL_2"/>
    <property type="match status" value="1"/>
</dbReference>